<keyword evidence="3" id="KW-0548">Nucleotidyltransferase</keyword>
<dbReference type="EMBL" id="CP123735">
    <property type="protein sequence ID" value="WGO85768.1"/>
    <property type="molecule type" value="Genomic_DNA"/>
</dbReference>
<proteinExistence type="predicted"/>
<dbReference type="EMBL" id="FMXC01000075">
    <property type="protein sequence ID" value="SDA73900.1"/>
    <property type="molecule type" value="Genomic_DNA"/>
</dbReference>
<keyword evidence="3" id="KW-0808">Transferase</keyword>
<dbReference type="InterPro" id="IPR036397">
    <property type="entry name" value="RNaseH_sf"/>
</dbReference>
<dbReference type="GO" id="GO:0004523">
    <property type="term" value="F:RNA-DNA hybrid ribonuclease activity"/>
    <property type="evidence" value="ECO:0007669"/>
    <property type="project" value="InterPro"/>
</dbReference>
<dbReference type="PROSITE" id="PS50879">
    <property type="entry name" value="RNASE_H_1"/>
    <property type="match status" value="1"/>
</dbReference>
<gene>
    <name evidence="3" type="ORF">QEJ78_10760</name>
    <name evidence="2" type="ORF">SAMN02983011_02470</name>
</gene>
<sequence>MTKKFYAVKQWLDNTENGESINTNDLIAYVDGSKLNNIEGYGSGVVILDSKGSLVYKKSFKGDQKKYLDSKQIAGETNATLHAVGWAIANKYNSILIKYDYIGIENWATGSWKANKKVAIDYKNKINELKEKIKIEFSKVKAHSNNEFNDMADMLAKSALEDDKHTENSNGSHSLRGIENEDLQALIKIINEDKKLRVESFEDSDDNSENKIIYKFYDKDNNCATVTYFKKICYV</sequence>
<keyword evidence="3" id="KW-0695">RNA-directed DNA polymerase</keyword>
<protein>
    <submittedName>
        <fullName evidence="3">Reverse transcriptase-like protein</fullName>
    </submittedName>
    <submittedName>
        <fullName evidence="2">Ribonuclease HI</fullName>
    </submittedName>
</protein>
<dbReference type="Proteomes" id="UP000181860">
    <property type="component" value="Unassembled WGS sequence"/>
</dbReference>
<dbReference type="InterPro" id="IPR012337">
    <property type="entry name" value="RNaseH-like_sf"/>
</dbReference>
<accession>A0AAX3UDW7</accession>
<dbReference type="SUPFAM" id="SSF53098">
    <property type="entry name" value="Ribonuclease H-like"/>
    <property type="match status" value="1"/>
</dbReference>
<dbReference type="AlphaFoldDB" id="A0AAX3UDW7"/>
<evidence type="ECO:0000313" key="2">
    <source>
        <dbReference type="EMBL" id="SDA73900.1"/>
    </source>
</evidence>
<reference evidence="3" key="2">
    <citation type="journal article" date="2022" name="Food Funct.">
        <title>Lactobacillus kefiranofaciens ZW18 from Kefir enhances the anti-tumor effect of anti-programmed cell death 1 (PD-1) immunotherapy by modulating the gut microbiota.</title>
        <authorList>
            <person name="Zhao J."/>
            <person name="Wang Y."/>
            <person name="Wang J."/>
            <person name="Lv M."/>
            <person name="Zhou C."/>
            <person name="Jia L."/>
            <person name="Geng W."/>
        </authorList>
    </citation>
    <scope>NUCLEOTIDE SEQUENCE</scope>
    <source>
        <strain evidence="3">ZW18</strain>
    </source>
</reference>
<dbReference type="InterPro" id="IPR002156">
    <property type="entry name" value="RNaseH_domain"/>
</dbReference>
<evidence type="ECO:0000313" key="5">
    <source>
        <dbReference type="Proteomes" id="UP001242513"/>
    </source>
</evidence>
<name>A0AAX3UDW7_9LACO</name>
<dbReference type="Pfam" id="PF00075">
    <property type="entry name" value="RNase_H"/>
    <property type="match status" value="1"/>
</dbReference>
<reference evidence="3" key="3">
    <citation type="submission" date="2023-04" db="EMBL/GenBank/DDBJ databases">
        <authorList>
            <person name="Wang Y."/>
        </authorList>
    </citation>
    <scope>NUCLEOTIDE SEQUENCE</scope>
    <source>
        <strain evidence="3">ZW18</strain>
    </source>
</reference>
<reference evidence="2 4" key="1">
    <citation type="submission" date="2016-10" db="EMBL/GenBank/DDBJ databases">
        <authorList>
            <person name="Varghese N."/>
            <person name="Submissions S."/>
        </authorList>
    </citation>
    <scope>NUCLEOTIDE SEQUENCE [LARGE SCALE GENOMIC DNA]</scope>
    <source>
        <strain evidence="2 4">ATCC 43761</strain>
    </source>
</reference>
<dbReference type="GO" id="GO:0003964">
    <property type="term" value="F:RNA-directed DNA polymerase activity"/>
    <property type="evidence" value="ECO:0007669"/>
    <property type="project" value="UniProtKB-KW"/>
</dbReference>
<evidence type="ECO:0000259" key="1">
    <source>
        <dbReference type="PROSITE" id="PS50879"/>
    </source>
</evidence>
<evidence type="ECO:0000313" key="3">
    <source>
        <dbReference type="EMBL" id="WGO85768.1"/>
    </source>
</evidence>
<dbReference type="Proteomes" id="UP001242513">
    <property type="component" value="Chromosome"/>
</dbReference>
<feature type="domain" description="RNase H type-1" evidence="1">
    <location>
        <begin position="22"/>
        <end position="161"/>
    </location>
</feature>
<dbReference type="Gene3D" id="3.30.420.10">
    <property type="entry name" value="Ribonuclease H-like superfamily/Ribonuclease H"/>
    <property type="match status" value="1"/>
</dbReference>
<organism evidence="3 5">
    <name type="scientific">Lactobacillus kefiranofaciens</name>
    <dbReference type="NCBI Taxonomy" id="267818"/>
    <lineage>
        <taxon>Bacteria</taxon>
        <taxon>Bacillati</taxon>
        <taxon>Bacillota</taxon>
        <taxon>Bacilli</taxon>
        <taxon>Lactobacillales</taxon>
        <taxon>Lactobacillaceae</taxon>
        <taxon>Lactobacillus</taxon>
    </lineage>
</organism>
<keyword evidence="4" id="KW-1185">Reference proteome</keyword>
<dbReference type="CDD" id="cd09277">
    <property type="entry name" value="RNase_HI_bacteria_like"/>
    <property type="match status" value="1"/>
</dbReference>
<evidence type="ECO:0000313" key="4">
    <source>
        <dbReference type="Proteomes" id="UP000181860"/>
    </source>
</evidence>
<dbReference type="GO" id="GO:0003676">
    <property type="term" value="F:nucleic acid binding"/>
    <property type="evidence" value="ECO:0007669"/>
    <property type="project" value="InterPro"/>
</dbReference>
<dbReference type="RefSeq" id="WP_013851187.1">
    <property type="nucleotide sequence ID" value="NZ_CP123735.1"/>
</dbReference>